<dbReference type="GeneID" id="183434"/>
<feature type="compositionally biased region" description="Polar residues" evidence="1">
    <location>
        <begin position="1"/>
        <end position="15"/>
    </location>
</feature>
<dbReference type="FunCoup" id="Q18603">
    <property type="interactions" value="18"/>
</dbReference>
<dbReference type="CTD" id="183434"/>
<dbReference type="KEGG" id="cel:CELE_C44B9.2"/>
<dbReference type="AGR" id="WB:WBGene00008079"/>
<name>Q18603_CAEEL</name>
<evidence type="ECO:0000313" key="2">
    <source>
        <dbReference type="EMBL" id="CAA97779.1"/>
    </source>
</evidence>
<dbReference type="HOGENOM" id="CLU_059628_0_0_1"/>
<dbReference type="EMBL" id="BX284603">
    <property type="protein sequence ID" value="CAA97779.1"/>
    <property type="molecule type" value="Genomic_DNA"/>
</dbReference>
<dbReference type="PANTHER" id="PTHR39075">
    <property type="entry name" value="FI19908P1"/>
    <property type="match status" value="1"/>
</dbReference>
<dbReference type="RefSeq" id="NP_499395.1">
    <property type="nucleotide sequence ID" value="NM_066994.3"/>
</dbReference>
<gene>
    <name evidence="2 4" type="ORF">C44B9.2</name>
    <name evidence="2" type="ORF">CELE_C44B9.2</name>
</gene>
<dbReference type="OrthoDB" id="6287170at2759"/>
<dbReference type="DIP" id="DIP-24480N"/>
<feature type="region of interest" description="Disordered" evidence="1">
    <location>
        <begin position="1"/>
        <end position="33"/>
    </location>
</feature>
<dbReference type="InParanoid" id="Q18603"/>
<sequence>MTLRNQKGDSVTPQRRATAAPGAPSQQLKMAEKTTAPFAVMSVELPPGLPRVNNSVFDDLSPPAHIPFSGWKQSSGSNNSGKKNQRKSTPRKQENSSASRQGTIPNPNLKFFQLVSPLPFATNSVPIRGIKTDQGVVKYPLLLCSQEGTVMVSMAAGIIVELCMDRSFRVVCNTDFMAYINSNGAVCSFLHKYAKIVHQKEHVHCKFLNTNDRMAVMGPEGILFSMDSLTEAYLLSGAKESGPSAVVLEKPEFPIMNMDYTIQQMYGESDLGASNMEKCEAVMQQAQYEKHPDGLLTVHINGMLLKYNTQSGEVNVEAKPVKLTVNATTLTAQLRSAFIDMAIQDKDKCYVKRGEKRIHTSRSGMVISDGTCTISMDQFGCILSCS</sequence>
<feature type="region of interest" description="Disordered" evidence="1">
    <location>
        <begin position="67"/>
        <end position="105"/>
    </location>
</feature>
<dbReference type="PIR" id="T19916">
    <property type="entry name" value="T19916"/>
</dbReference>
<accession>Q18603</accession>
<organism evidence="2 3">
    <name type="scientific">Caenorhabditis elegans</name>
    <dbReference type="NCBI Taxonomy" id="6239"/>
    <lineage>
        <taxon>Eukaryota</taxon>
        <taxon>Metazoa</taxon>
        <taxon>Ecdysozoa</taxon>
        <taxon>Nematoda</taxon>
        <taxon>Chromadorea</taxon>
        <taxon>Rhabditida</taxon>
        <taxon>Rhabditina</taxon>
        <taxon>Rhabditomorpha</taxon>
        <taxon>Rhabditoidea</taxon>
        <taxon>Rhabditidae</taxon>
        <taxon>Peloderinae</taxon>
        <taxon>Caenorhabditis</taxon>
    </lineage>
</organism>
<dbReference type="eggNOG" id="ENOG502S9TG">
    <property type="taxonomic scope" value="Eukaryota"/>
</dbReference>
<evidence type="ECO:0000256" key="1">
    <source>
        <dbReference type="SAM" id="MobiDB-lite"/>
    </source>
</evidence>
<dbReference type="Bgee" id="WBGene00008079">
    <property type="expression patterns" value="Expressed in adult organism and 3 other cell types or tissues"/>
</dbReference>
<dbReference type="PaxDb" id="6239-C44B9.2"/>
<proteinExistence type="predicted"/>
<feature type="compositionally biased region" description="Polar residues" evidence="1">
    <location>
        <begin position="95"/>
        <end position="105"/>
    </location>
</feature>
<evidence type="ECO:0000313" key="3">
    <source>
        <dbReference type="Proteomes" id="UP000001940"/>
    </source>
</evidence>
<protein>
    <submittedName>
        <fullName evidence="2">Lgl_C domain-containing protein</fullName>
    </submittedName>
</protein>
<evidence type="ECO:0000313" key="4">
    <source>
        <dbReference type="WormBase" id="C44B9.2"/>
    </source>
</evidence>
<dbReference type="Proteomes" id="UP000001940">
    <property type="component" value="Chromosome III"/>
</dbReference>
<dbReference type="AlphaFoldDB" id="Q18603"/>
<dbReference type="IntAct" id="Q18603">
    <property type="interactions" value="11"/>
</dbReference>
<dbReference type="WormBase" id="C44B9.2">
    <property type="protein sequence ID" value="CE05404"/>
    <property type="gene ID" value="WBGene00008079"/>
</dbReference>
<feature type="compositionally biased region" description="Low complexity" evidence="1">
    <location>
        <begin position="69"/>
        <end position="82"/>
    </location>
</feature>
<keyword evidence="3" id="KW-1185">Reference proteome</keyword>
<dbReference type="UCSC" id="C44B9.2">
    <property type="organism name" value="c. elegans"/>
</dbReference>
<reference evidence="2 3" key="1">
    <citation type="journal article" date="1998" name="Science">
        <title>Genome sequence of the nematode C. elegans: a platform for investigating biology.</title>
        <authorList>
            <consortium name="The C. elegans sequencing consortium"/>
            <person name="Sulson J.E."/>
            <person name="Waterston R."/>
        </authorList>
    </citation>
    <scope>NUCLEOTIDE SEQUENCE [LARGE SCALE GENOMIC DNA]</scope>
    <source>
        <strain evidence="2 3">Bristol N2</strain>
    </source>
</reference>
<dbReference type="OMA" id="CTISMDQ"/>
<dbReference type="PANTHER" id="PTHR39075:SF1">
    <property type="entry name" value="FI19908P1"/>
    <property type="match status" value="1"/>
</dbReference>